<keyword evidence="13" id="KW-0439">Lignin degradation</keyword>
<sequence length="748" mass="81285">MTAHAATITPDYCGATCQIAFGHCEDTQGKPSPDGTCGGSKGYTCKDSEFGACCSKYEFCGSGANYCSAPKCQSQFGECDDMHLKPRNYGSEQSCSSISNTTPTSLDASSGFVSVTKGTVRSSAVASNSPPYESQGTIVRHDLSATKQSASYLATTLITPTLIASSANMTASSYASATASAAACAHSFPKRSNKSVFKREEIDQNCTPCGGQGGSLPFCGADHTTDNYKFTPKTCRTVYYNLDITNTTLAPDGQERIVLAVNGQLPGPTIEANWGDTVIVTVNNKLQDNGTSIHFHGIRQLNNAEYDGVPAITQCPIAPGDSFTYKWTATNYGTSWYHSHYAIQAWEGVVGPMVIHGPTSASWDVDAGTVMLQDWSHRTVDSLYDIEQDAISGGPRTMDNGLLNGKNTWGVDGTKNQTGQRFELGTKFEPGKTYLIRIINAAIQGTFKFYIDGHELEVINMDFTNIVPYKTDVLNIVIGQRYMVLVKANQTPGNYWMRADNQKACSANTQADDIRGIVRYASVSNSTAIPTSTKYNYTGECVDEPLASLVPTAKVNAYSKDVGFTKDVSVAANADNLFKWYLSGTTFYSKYEDPTLVRVIANNSAPTYSGNLILDLPKMGEWVYIIVQSKIPVNHPIHLHGHDFLILGTGSGTYTDQPLNLQNPPRRDTANMPAAGWLVIAFETDNPGVWLMHCHIGWHTSMGFALQIVEGKSMIKDTVKDECGLYGTCAKWNQWVEKRGFKQHDSGV</sequence>
<dbReference type="SUPFAM" id="SSF49503">
    <property type="entry name" value="Cupredoxins"/>
    <property type="match status" value="3"/>
</dbReference>
<dbReference type="GO" id="GO:0052716">
    <property type="term" value="F:hydroquinone:oxygen oxidoreductase activity"/>
    <property type="evidence" value="ECO:0007669"/>
    <property type="project" value="UniProtKB-EC"/>
</dbReference>
<dbReference type="FunFam" id="2.60.40.420:FF:000046">
    <property type="entry name" value="Multicopper oxidase"/>
    <property type="match status" value="1"/>
</dbReference>
<dbReference type="PROSITE" id="PS50941">
    <property type="entry name" value="CHIT_BIND_I_2"/>
    <property type="match status" value="1"/>
</dbReference>
<evidence type="ECO:0000256" key="11">
    <source>
        <dbReference type="ARBA" id="ARBA00023157"/>
    </source>
</evidence>
<comment type="catalytic activity">
    <reaction evidence="1">
        <text>4 hydroquinone + O2 = 4 benzosemiquinone + 2 H2O</text>
        <dbReference type="Rhea" id="RHEA:11276"/>
        <dbReference type="ChEBI" id="CHEBI:15377"/>
        <dbReference type="ChEBI" id="CHEBI:15379"/>
        <dbReference type="ChEBI" id="CHEBI:17594"/>
        <dbReference type="ChEBI" id="CHEBI:17977"/>
        <dbReference type="EC" id="1.10.3.2"/>
    </reaction>
</comment>
<evidence type="ECO:0000256" key="1">
    <source>
        <dbReference type="ARBA" id="ARBA00000349"/>
    </source>
</evidence>
<evidence type="ECO:0000256" key="8">
    <source>
        <dbReference type="ARBA" id="ARBA00022737"/>
    </source>
</evidence>
<accession>A0A6A7ACC8</accession>
<dbReference type="EC" id="1.10.3.2" evidence="4"/>
<comment type="caution">
    <text evidence="14">Lacks conserved residue(s) required for the propagation of feature annotation.</text>
</comment>
<proteinExistence type="inferred from homology"/>
<keyword evidence="9" id="KW-0560">Oxidoreductase</keyword>
<keyword evidence="8" id="KW-0677">Repeat</keyword>
<keyword evidence="10" id="KW-0186">Copper</keyword>
<dbReference type="InterPro" id="IPR011707">
    <property type="entry name" value="Cu-oxidase-like_N"/>
</dbReference>
<name>A0A6A7ACC8_9PLEO</name>
<dbReference type="PANTHER" id="PTHR11709:SF502">
    <property type="entry name" value="MULTICOPPER OXIDASE"/>
    <property type="match status" value="1"/>
</dbReference>
<evidence type="ECO:0000256" key="4">
    <source>
        <dbReference type="ARBA" id="ARBA00012297"/>
    </source>
</evidence>
<dbReference type="FunFam" id="2.60.40.420:FF:000038">
    <property type="entry name" value="Extracellular dihydrogeodin oxidase/laccase"/>
    <property type="match status" value="1"/>
</dbReference>
<feature type="domain" description="Chitin-binding type-1" evidence="15">
    <location>
        <begin position="34"/>
        <end position="81"/>
    </location>
</feature>
<dbReference type="CDD" id="cd13901">
    <property type="entry name" value="CuRO_3_MaLCC_like"/>
    <property type="match status" value="1"/>
</dbReference>
<organism evidence="16 17">
    <name type="scientific">Ophiobolus disseminans</name>
    <dbReference type="NCBI Taxonomy" id="1469910"/>
    <lineage>
        <taxon>Eukaryota</taxon>
        <taxon>Fungi</taxon>
        <taxon>Dikarya</taxon>
        <taxon>Ascomycota</taxon>
        <taxon>Pezizomycotina</taxon>
        <taxon>Dothideomycetes</taxon>
        <taxon>Pleosporomycetidae</taxon>
        <taxon>Pleosporales</taxon>
        <taxon>Pleosporineae</taxon>
        <taxon>Phaeosphaeriaceae</taxon>
        <taxon>Ophiobolus</taxon>
    </lineage>
</organism>
<dbReference type="OrthoDB" id="2121828at2759"/>
<dbReference type="InterPro" id="IPR045087">
    <property type="entry name" value="Cu-oxidase_fam"/>
</dbReference>
<protein>
    <recommendedName>
        <fullName evidence="4">laccase</fullName>
        <ecNumber evidence="4">1.10.3.2</ecNumber>
    </recommendedName>
</protein>
<dbReference type="InterPro" id="IPR036861">
    <property type="entry name" value="Endochitinase-like_sf"/>
</dbReference>
<dbReference type="InterPro" id="IPR008972">
    <property type="entry name" value="Cupredoxin"/>
</dbReference>
<dbReference type="SUPFAM" id="SSF57016">
    <property type="entry name" value="Plant lectins/antimicrobial peptides"/>
    <property type="match status" value="1"/>
</dbReference>
<keyword evidence="7" id="KW-0732">Signal</keyword>
<evidence type="ECO:0000256" key="6">
    <source>
        <dbReference type="ARBA" id="ARBA00022723"/>
    </source>
</evidence>
<evidence type="ECO:0000256" key="3">
    <source>
        <dbReference type="ARBA" id="ARBA00010609"/>
    </source>
</evidence>
<evidence type="ECO:0000313" key="16">
    <source>
        <dbReference type="EMBL" id="KAF2830368.1"/>
    </source>
</evidence>
<evidence type="ECO:0000256" key="5">
    <source>
        <dbReference type="ARBA" id="ARBA00022669"/>
    </source>
</evidence>
<keyword evidence="6" id="KW-0479">Metal-binding</keyword>
<dbReference type="FunFam" id="2.60.40.420:FF:000021">
    <property type="entry name" value="Extracellular dihydrogeodin oxidase/laccase"/>
    <property type="match status" value="1"/>
</dbReference>
<evidence type="ECO:0000256" key="2">
    <source>
        <dbReference type="ARBA" id="ARBA00001935"/>
    </source>
</evidence>
<dbReference type="GO" id="GO:0005507">
    <property type="term" value="F:copper ion binding"/>
    <property type="evidence" value="ECO:0007669"/>
    <property type="project" value="InterPro"/>
</dbReference>
<dbReference type="Pfam" id="PF07731">
    <property type="entry name" value="Cu-oxidase_2"/>
    <property type="match status" value="1"/>
</dbReference>
<evidence type="ECO:0000313" key="17">
    <source>
        <dbReference type="Proteomes" id="UP000799424"/>
    </source>
</evidence>
<keyword evidence="17" id="KW-1185">Reference proteome</keyword>
<dbReference type="Pfam" id="PF07732">
    <property type="entry name" value="Cu-oxidase_3"/>
    <property type="match status" value="1"/>
</dbReference>
<evidence type="ECO:0000256" key="9">
    <source>
        <dbReference type="ARBA" id="ARBA00023002"/>
    </source>
</evidence>
<dbReference type="Gene3D" id="3.30.60.10">
    <property type="entry name" value="Endochitinase-like"/>
    <property type="match status" value="1"/>
</dbReference>
<evidence type="ECO:0000259" key="15">
    <source>
        <dbReference type="PROSITE" id="PS50941"/>
    </source>
</evidence>
<keyword evidence="11 14" id="KW-1015">Disulfide bond</keyword>
<dbReference type="CDD" id="cd11618">
    <property type="entry name" value="ChtBD1_1"/>
    <property type="match status" value="1"/>
</dbReference>
<dbReference type="AlphaFoldDB" id="A0A6A7ACC8"/>
<comment type="cofactor">
    <cofactor evidence="2">
        <name>Cu cation</name>
        <dbReference type="ChEBI" id="CHEBI:23378"/>
    </cofactor>
</comment>
<dbReference type="Proteomes" id="UP000799424">
    <property type="component" value="Unassembled WGS sequence"/>
</dbReference>
<dbReference type="GO" id="GO:0008061">
    <property type="term" value="F:chitin binding"/>
    <property type="evidence" value="ECO:0007669"/>
    <property type="project" value="UniProtKB-UniRule"/>
</dbReference>
<dbReference type="Pfam" id="PF00394">
    <property type="entry name" value="Cu-oxidase"/>
    <property type="match status" value="1"/>
</dbReference>
<dbReference type="InterPro" id="IPR001002">
    <property type="entry name" value="Chitin-bd_1"/>
</dbReference>
<dbReference type="GO" id="GO:0046274">
    <property type="term" value="P:lignin catabolic process"/>
    <property type="evidence" value="ECO:0007669"/>
    <property type="project" value="UniProtKB-KW"/>
</dbReference>
<dbReference type="InterPro" id="IPR011706">
    <property type="entry name" value="Cu-oxidase_C"/>
</dbReference>
<evidence type="ECO:0000256" key="12">
    <source>
        <dbReference type="ARBA" id="ARBA00023180"/>
    </source>
</evidence>
<gene>
    <name evidence="16" type="ORF">CC86DRAFT_434144</name>
</gene>
<evidence type="ECO:0000256" key="13">
    <source>
        <dbReference type="ARBA" id="ARBA00023185"/>
    </source>
</evidence>
<dbReference type="Gene3D" id="2.60.40.420">
    <property type="entry name" value="Cupredoxins - blue copper proteins"/>
    <property type="match status" value="3"/>
</dbReference>
<evidence type="ECO:0000256" key="10">
    <source>
        <dbReference type="ARBA" id="ARBA00023008"/>
    </source>
</evidence>
<dbReference type="EMBL" id="MU006219">
    <property type="protein sequence ID" value="KAF2830368.1"/>
    <property type="molecule type" value="Genomic_DNA"/>
</dbReference>
<dbReference type="InterPro" id="IPR001117">
    <property type="entry name" value="Cu-oxidase_2nd"/>
</dbReference>
<reference evidence="16" key="1">
    <citation type="journal article" date="2020" name="Stud. Mycol.">
        <title>101 Dothideomycetes genomes: a test case for predicting lifestyles and emergence of pathogens.</title>
        <authorList>
            <person name="Haridas S."/>
            <person name="Albert R."/>
            <person name="Binder M."/>
            <person name="Bloem J."/>
            <person name="Labutti K."/>
            <person name="Salamov A."/>
            <person name="Andreopoulos B."/>
            <person name="Baker S."/>
            <person name="Barry K."/>
            <person name="Bills G."/>
            <person name="Bluhm B."/>
            <person name="Cannon C."/>
            <person name="Castanera R."/>
            <person name="Culley D."/>
            <person name="Daum C."/>
            <person name="Ezra D."/>
            <person name="Gonzalez J."/>
            <person name="Henrissat B."/>
            <person name="Kuo A."/>
            <person name="Liang C."/>
            <person name="Lipzen A."/>
            <person name="Lutzoni F."/>
            <person name="Magnuson J."/>
            <person name="Mondo S."/>
            <person name="Nolan M."/>
            <person name="Ohm R."/>
            <person name="Pangilinan J."/>
            <person name="Park H.-J."/>
            <person name="Ramirez L."/>
            <person name="Alfaro M."/>
            <person name="Sun H."/>
            <person name="Tritt A."/>
            <person name="Yoshinaga Y."/>
            <person name="Zwiers L.-H."/>
            <person name="Turgeon B."/>
            <person name="Goodwin S."/>
            <person name="Spatafora J."/>
            <person name="Crous P."/>
            <person name="Grigoriev I."/>
        </authorList>
    </citation>
    <scope>NUCLEOTIDE SEQUENCE</scope>
    <source>
        <strain evidence="16">CBS 113818</strain>
    </source>
</reference>
<keyword evidence="12" id="KW-0325">Glycoprotein</keyword>
<comment type="similarity">
    <text evidence="3">Belongs to the multicopper oxidase family.</text>
</comment>
<feature type="disulfide bond" evidence="14">
    <location>
        <begin position="53"/>
        <end position="67"/>
    </location>
</feature>
<dbReference type="CDD" id="cd13854">
    <property type="entry name" value="CuRO_1_MaLCC_like"/>
    <property type="match status" value="1"/>
</dbReference>
<dbReference type="CDD" id="cd13880">
    <property type="entry name" value="CuRO_2_MaLCC_like"/>
    <property type="match status" value="1"/>
</dbReference>
<evidence type="ECO:0000256" key="7">
    <source>
        <dbReference type="ARBA" id="ARBA00022729"/>
    </source>
</evidence>
<dbReference type="PANTHER" id="PTHR11709">
    <property type="entry name" value="MULTI-COPPER OXIDASE"/>
    <property type="match status" value="1"/>
</dbReference>
<evidence type="ECO:0000256" key="14">
    <source>
        <dbReference type="PROSITE-ProRule" id="PRU00261"/>
    </source>
</evidence>
<keyword evidence="5 14" id="KW-0147">Chitin-binding</keyword>